<dbReference type="Pfam" id="PF15868">
    <property type="entry name" value="MBF2"/>
    <property type="match status" value="1"/>
</dbReference>
<dbReference type="PANTHER" id="PTHR37685">
    <property type="entry name" value="GEO11136P1-RELATED"/>
    <property type="match status" value="1"/>
</dbReference>
<dbReference type="Proteomes" id="UP001461498">
    <property type="component" value="Unassembled WGS sequence"/>
</dbReference>
<feature type="chain" id="PRO_5043889509" evidence="1">
    <location>
        <begin position="21"/>
        <end position="128"/>
    </location>
</feature>
<accession>A0AAW1D911</accession>
<gene>
    <name evidence="2" type="ORF">O3M35_007114</name>
</gene>
<dbReference type="AlphaFoldDB" id="A0AAW1D911"/>
<comment type="caution">
    <text evidence="2">The sequence shown here is derived from an EMBL/GenBank/DDBJ whole genome shotgun (WGS) entry which is preliminary data.</text>
</comment>
<name>A0AAW1D911_9HEMI</name>
<dbReference type="EMBL" id="JAPXFL010000004">
    <property type="protein sequence ID" value="KAK9507206.1"/>
    <property type="molecule type" value="Genomic_DNA"/>
</dbReference>
<sequence>MDTKLVLLLVLVGVVSTSLAYPKTACGSGPTHDLLLGQRLPGDRLLYSTHETMESSILRKKVRDIYWPTNQHPGYSTITRIEVYDQITNGQGGCAFLSDGGVGNNFVKLHLKTQRGGKFDFLINIYGR</sequence>
<reference evidence="2 3" key="1">
    <citation type="submission" date="2022-12" db="EMBL/GenBank/DDBJ databases">
        <title>Chromosome-level genome assembly of true bugs.</title>
        <authorList>
            <person name="Ma L."/>
            <person name="Li H."/>
        </authorList>
    </citation>
    <scope>NUCLEOTIDE SEQUENCE [LARGE SCALE GENOMIC DNA]</scope>
    <source>
        <strain evidence="2">Lab_2022b</strain>
    </source>
</reference>
<dbReference type="InterPro" id="IPR031734">
    <property type="entry name" value="MBF2"/>
</dbReference>
<evidence type="ECO:0000313" key="2">
    <source>
        <dbReference type="EMBL" id="KAK9507206.1"/>
    </source>
</evidence>
<evidence type="ECO:0000256" key="1">
    <source>
        <dbReference type="SAM" id="SignalP"/>
    </source>
</evidence>
<protein>
    <submittedName>
        <fullName evidence="2">Uncharacterized protein</fullName>
    </submittedName>
</protein>
<feature type="signal peptide" evidence="1">
    <location>
        <begin position="1"/>
        <end position="20"/>
    </location>
</feature>
<proteinExistence type="predicted"/>
<keyword evidence="1" id="KW-0732">Signal</keyword>
<keyword evidence="3" id="KW-1185">Reference proteome</keyword>
<dbReference type="PANTHER" id="PTHR37685:SF1">
    <property type="entry name" value="GEO11136P1-RELATED"/>
    <property type="match status" value="1"/>
</dbReference>
<evidence type="ECO:0000313" key="3">
    <source>
        <dbReference type="Proteomes" id="UP001461498"/>
    </source>
</evidence>
<organism evidence="2 3">
    <name type="scientific">Rhynocoris fuscipes</name>
    <dbReference type="NCBI Taxonomy" id="488301"/>
    <lineage>
        <taxon>Eukaryota</taxon>
        <taxon>Metazoa</taxon>
        <taxon>Ecdysozoa</taxon>
        <taxon>Arthropoda</taxon>
        <taxon>Hexapoda</taxon>
        <taxon>Insecta</taxon>
        <taxon>Pterygota</taxon>
        <taxon>Neoptera</taxon>
        <taxon>Paraneoptera</taxon>
        <taxon>Hemiptera</taxon>
        <taxon>Heteroptera</taxon>
        <taxon>Panheteroptera</taxon>
        <taxon>Cimicomorpha</taxon>
        <taxon>Reduviidae</taxon>
        <taxon>Harpactorinae</taxon>
        <taxon>Harpactorini</taxon>
        <taxon>Rhynocoris</taxon>
    </lineage>
</organism>